<proteinExistence type="predicted"/>
<organism evidence="4 5">
    <name type="scientific">Kiloniella laminariae</name>
    <dbReference type="NCBI Taxonomy" id="454162"/>
    <lineage>
        <taxon>Bacteria</taxon>
        <taxon>Pseudomonadati</taxon>
        <taxon>Pseudomonadota</taxon>
        <taxon>Alphaproteobacteria</taxon>
        <taxon>Rhodospirillales</taxon>
        <taxon>Kiloniellaceae</taxon>
        <taxon>Kiloniella</taxon>
    </lineage>
</organism>
<feature type="chain" id="PRO_5045288668" evidence="2">
    <location>
        <begin position="22"/>
        <end position="317"/>
    </location>
</feature>
<keyword evidence="2" id="KW-0732">Signal</keyword>
<dbReference type="InterPro" id="IPR050345">
    <property type="entry name" value="Aliph_Amidase/BUP"/>
</dbReference>
<dbReference type="PANTHER" id="PTHR43674:SF2">
    <property type="entry name" value="BETA-UREIDOPROPIONASE"/>
    <property type="match status" value="1"/>
</dbReference>
<gene>
    <name evidence="4" type="ORF">O4H49_04500</name>
</gene>
<dbReference type="CDD" id="cd07197">
    <property type="entry name" value="nitrilase"/>
    <property type="match status" value="1"/>
</dbReference>
<evidence type="ECO:0000259" key="3">
    <source>
        <dbReference type="PROSITE" id="PS50263"/>
    </source>
</evidence>
<reference evidence="4" key="1">
    <citation type="submission" date="2022-12" db="EMBL/GenBank/DDBJ databases">
        <title>Bacterial isolates from different developmental stages of Nematostella vectensis.</title>
        <authorList>
            <person name="Fraune S."/>
        </authorList>
    </citation>
    <scope>NUCLEOTIDE SEQUENCE</scope>
    <source>
        <strain evidence="4">G21630-S1</strain>
    </source>
</reference>
<dbReference type="Pfam" id="PF00795">
    <property type="entry name" value="CN_hydrolase"/>
    <property type="match status" value="1"/>
</dbReference>
<dbReference type="GO" id="GO:0016787">
    <property type="term" value="F:hydrolase activity"/>
    <property type="evidence" value="ECO:0007669"/>
    <property type="project" value="UniProtKB-KW"/>
</dbReference>
<keyword evidence="1 4" id="KW-0378">Hydrolase</keyword>
<evidence type="ECO:0000256" key="2">
    <source>
        <dbReference type="SAM" id="SignalP"/>
    </source>
</evidence>
<dbReference type="Proteomes" id="UP001069802">
    <property type="component" value="Unassembled WGS sequence"/>
</dbReference>
<keyword evidence="5" id="KW-1185">Reference proteome</keyword>
<protein>
    <submittedName>
        <fullName evidence="4">Carbon-nitrogen hydrolase family protein</fullName>
    </submittedName>
</protein>
<dbReference type="InterPro" id="IPR003010">
    <property type="entry name" value="C-N_Hydrolase"/>
</dbReference>
<dbReference type="InterPro" id="IPR036526">
    <property type="entry name" value="C-N_Hydrolase_sf"/>
</dbReference>
<accession>A0ABT4LG00</accession>
<dbReference type="Gene3D" id="3.60.110.10">
    <property type="entry name" value="Carbon-nitrogen hydrolase"/>
    <property type="match status" value="1"/>
</dbReference>
<evidence type="ECO:0000313" key="4">
    <source>
        <dbReference type="EMBL" id="MCZ4280025.1"/>
    </source>
</evidence>
<evidence type="ECO:0000256" key="1">
    <source>
        <dbReference type="ARBA" id="ARBA00022801"/>
    </source>
</evidence>
<evidence type="ECO:0000313" key="5">
    <source>
        <dbReference type="Proteomes" id="UP001069802"/>
    </source>
</evidence>
<dbReference type="PROSITE" id="PS50263">
    <property type="entry name" value="CN_HYDROLASE"/>
    <property type="match status" value="1"/>
</dbReference>
<name>A0ABT4LG00_9PROT</name>
<feature type="domain" description="CN hydrolase" evidence="3">
    <location>
        <begin position="39"/>
        <end position="311"/>
    </location>
</feature>
<dbReference type="EMBL" id="JAPWGY010000001">
    <property type="protein sequence ID" value="MCZ4280025.1"/>
    <property type="molecule type" value="Genomic_DNA"/>
</dbReference>
<dbReference type="RefSeq" id="WP_269422219.1">
    <property type="nucleotide sequence ID" value="NZ_JAPWGY010000001.1"/>
</dbReference>
<dbReference type="PANTHER" id="PTHR43674">
    <property type="entry name" value="NITRILASE C965.09-RELATED"/>
    <property type="match status" value="1"/>
</dbReference>
<sequence>MLRLQSTILLFALLFTHPSHADEAKPLQDVTAKNSPTSFRAALAQIDSADAGNFTKMTELAIKAKQNGANIIIFPESSLLGWLNPSAFTEAPPIPGNASQAFQEMAKTANIWIASGLAEQGPVPKNTKDEVHYAFDSAILVDPTGQLVLHQRKLNVLQNAFDADKCPKEVLNETGGCNYSRGEVSDITVIQTPFGKTALLVCADAYTSDTTALDKLKQLEPHLVIVTWGVGAQKEQECGQEWFNATTYSSQAAKYIGTANVVGTNAVGNRPYGRFRPAVYCGYSGFALPSGTVGGVVANTTAGLNYFDIPFPKTVEN</sequence>
<feature type="signal peptide" evidence="2">
    <location>
        <begin position="1"/>
        <end position="21"/>
    </location>
</feature>
<dbReference type="SUPFAM" id="SSF56317">
    <property type="entry name" value="Carbon-nitrogen hydrolase"/>
    <property type="match status" value="1"/>
</dbReference>
<comment type="caution">
    <text evidence="4">The sequence shown here is derived from an EMBL/GenBank/DDBJ whole genome shotgun (WGS) entry which is preliminary data.</text>
</comment>